<dbReference type="SUPFAM" id="SSF51206">
    <property type="entry name" value="cAMP-binding domain-like"/>
    <property type="match status" value="1"/>
</dbReference>
<dbReference type="Proteomes" id="UP000651085">
    <property type="component" value="Unassembled WGS sequence"/>
</dbReference>
<dbReference type="InterPro" id="IPR018490">
    <property type="entry name" value="cNMP-bd_dom_sf"/>
</dbReference>
<comment type="caution">
    <text evidence="2">The sequence shown here is derived from an EMBL/GenBank/DDBJ whole genome shotgun (WGS) entry which is preliminary data.</text>
</comment>
<accession>A0A926F311</accession>
<name>A0A926F311_9BACT</name>
<dbReference type="InterPro" id="IPR014710">
    <property type="entry name" value="RmlC-like_jellyroll"/>
</dbReference>
<feature type="domain" description="Cyclic nucleotide-binding" evidence="1">
    <location>
        <begin position="14"/>
        <end position="113"/>
    </location>
</feature>
<evidence type="ECO:0000259" key="1">
    <source>
        <dbReference type="PROSITE" id="PS50042"/>
    </source>
</evidence>
<evidence type="ECO:0000313" key="2">
    <source>
        <dbReference type="EMBL" id="MBC8593090.1"/>
    </source>
</evidence>
<dbReference type="Gene3D" id="2.60.120.10">
    <property type="entry name" value="Jelly Rolls"/>
    <property type="match status" value="1"/>
</dbReference>
<proteinExistence type="predicted"/>
<dbReference type="PROSITE" id="PS50042">
    <property type="entry name" value="CNMP_BINDING_3"/>
    <property type="match status" value="1"/>
</dbReference>
<dbReference type="InterPro" id="IPR000595">
    <property type="entry name" value="cNMP-bd_dom"/>
</dbReference>
<dbReference type="AlphaFoldDB" id="A0A926F311"/>
<protein>
    <submittedName>
        <fullName evidence="2">Crp/Fnr family transcriptional regulator</fullName>
    </submittedName>
</protein>
<gene>
    <name evidence="2" type="ORF">H8744_07430</name>
</gene>
<dbReference type="CDD" id="cd00038">
    <property type="entry name" value="CAP_ED"/>
    <property type="match status" value="1"/>
</dbReference>
<evidence type="ECO:0000313" key="3">
    <source>
        <dbReference type="Proteomes" id="UP000651085"/>
    </source>
</evidence>
<dbReference type="RefSeq" id="WP_262434250.1">
    <property type="nucleotide sequence ID" value="NZ_JACRTF010000001.1"/>
</dbReference>
<reference evidence="2" key="1">
    <citation type="submission" date="2020-08" db="EMBL/GenBank/DDBJ databases">
        <title>Genome public.</title>
        <authorList>
            <person name="Liu C."/>
            <person name="Sun Q."/>
        </authorList>
    </citation>
    <scope>NUCLEOTIDE SEQUENCE</scope>
    <source>
        <strain evidence="2">N12</strain>
    </source>
</reference>
<keyword evidence="3" id="KW-1185">Reference proteome</keyword>
<sequence>MMDLAQIIRDIYPVSDEGLNKISACVHTLHVKRGELIITQGKKCENLFLIRKGLVRSYCDDDGKEDTRWFAIEGDALASIHSLYRGEPAMSSVEALIPTDLYYISKSDVEELLNYSKELVYWGYMLAIEELYALERRYTYIGTGDAFTRYKSFMKMRSRETIRQIPLKHIASYLKMTPQTLSKIRSKYIKE</sequence>
<dbReference type="EMBL" id="JACRTF010000001">
    <property type="protein sequence ID" value="MBC8593090.1"/>
    <property type="molecule type" value="Genomic_DNA"/>
</dbReference>
<dbReference type="Pfam" id="PF00027">
    <property type="entry name" value="cNMP_binding"/>
    <property type="match status" value="1"/>
</dbReference>
<organism evidence="2 3">
    <name type="scientific">Jilunia laotingensis</name>
    <dbReference type="NCBI Taxonomy" id="2763675"/>
    <lineage>
        <taxon>Bacteria</taxon>
        <taxon>Pseudomonadati</taxon>
        <taxon>Bacteroidota</taxon>
        <taxon>Bacteroidia</taxon>
        <taxon>Bacteroidales</taxon>
        <taxon>Bacteroidaceae</taxon>
        <taxon>Jilunia</taxon>
    </lineage>
</organism>